<dbReference type="Pfam" id="PF02272">
    <property type="entry name" value="DHHA1"/>
    <property type="match status" value="1"/>
</dbReference>
<protein>
    <submittedName>
        <fullName evidence="3">Uncharacterized protein</fullName>
    </submittedName>
</protein>
<evidence type="ECO:0000259" key="2">
    <source>
        <dbReference type="Pfam" id="PF02272"/>
    </source>
</evidence>
<comment type="caution">
    <text evidence="3">The sequence shown here is derived from an EMBL/GenBank/DDBJ whole genome shotgun (WGS) entry which is preliminary data.</text>
</comment>
<sequence>MSGGMHRDFEAAMSFLNEGDDYLVVSHVQPDGDAISSTLAAAWLLDRLGKRVVLANQDPVPDRLRFLSGSERILSLDSLAPDLRFKRIVAVDCADFKRIGQLSERFAEGAELLNIDHHPTNDAYGVCNLIVPEAAATAQILFELIAASGHALDAAAAELLYTGLLTDTGGFRYSNTDTRVMQTAARLLEAGADGYRIADRLLETMTLPQLKLLRLGLNRMEFRFDDRVCSMLITPEDMAEIGAAPEDLEGLVNYARNVEGVEAGVLLKGLRDGSVKASLRSGGTLDVAAIASAFGGGGHIRAAGCRLEDDVQIEALLSAIGEALEPR</sequence>
<dbReference type="SUPFAM" id="SSF64182">
    <property type="entry name" value="DHH phosphoesterases"/>
    <property type="match status" value="1"/>
</dbReference>
<dbReference type="PANTHER" id="PTHR47618:SF1">
    <property type="entry name" value="BIFUNCTIONAL OLIGORIBONUCLEASE AND PAP PHOSPHATASE NRNA"/>
    <property type="match status" value="1"/>
</dbReference>
<dbReference type="InterPro" id="IPR003156">
    <property type="entry name" value="DHHA1_dom"/>
</dbReference>
<dbReference type="GO" id="GO:0003676">
    <property type="term" value="F:nucleic acid binding"/>
    <property type="evidence" value="ECO:0007669"/>
    <property type="project" value="InterPro"/>
</dbReference>
<reference evidence="3 4" key="1">
    <citation type="submission" date="2017-05" db="EMBL/GenBank/DDBJ databases">
        <title>Functional genome analysis of Paenibacillus pasadenensis strain R16: insights on endophytic life style and antifungal activity.</title>
        <authorList>
            <person name="Passera A."/>
            <person name="Marcolungo L."/>
            <person name="Casati P."/>
            <person name="Brasca M."/>
            <person name="Quaglino F."/>
            <person name="Delledonne M."/>
        </authorList>
    </citation>
    <scope>NUCLEOTIDE SEQUENCE [LARGE SCALE GENOMIC DNA]</scope>
    <source>
        <strain evidence="3 4">R16</strain>
    </source>
</reference>
<dbReference type="AlphaFoldDB" id="A0A2N5N755"/>
<evidence type="ECO:0000259" key="1">
    <source>
        <dbReference type="Pfam" id="PF01368"/>
    </source>
</evidence>
<dbReference type="RefSeq" id="WP_084136535.1">
    <property type="nucleotide sequence ID" value="NZ_BIMM01000005.1"/>
</dbReference>
<evidence type="ECO:0000313" key="3">
    <source>
        <dbReference type="EMBL" id="PLT46153.1"/>
    </source>
</evidence>
<dbReference type="EMBL" id="NFEZ01000004">
    <property type="protein sequence ID" value="PLT46153.1"/>
    <property type="molecule type" value="Genomic_DNA"/>
</dbReference>
<keyword evidence="4" id="KW-1185">Reference proteome</keyword>
<dbReference type="Gene3D" id="3.90.1640.10">
    <property type="entry name" value="inorganic pyrophosphatase (n-terminal core)"/>
    <property type="match status" value="1"/>
</dbReference>
<feature type="domain" description="DDH" evidence="1">
    <location>
        <begin position="23"/>
        <end position="163"/>
    </location>
</feature>
<name>A0A2N5N755_9BACL</name>
<dbReference type="Gene3D" id="3.10.310.30">
    <property type="match status" value="1"/>
</dbReference>
<feature type="domain" description="DHHA1" evidence="2">
    <location>
        <begin position="241"/>
        <end position="324"/>
    </location>
</feature>
<dbReference type="Proteomes" id="UP000234789">
    <property type="component" value="Unassembled WGS sequence"/>
</dbReference>
<gene>
    <name evidence="3" type="ORF">B8V81_4584</name>
</gene>
<dbReference type="PANTHER" id="PTHR47618">
    <property type="entry name" value="BIFUNCTIONAL OLIGORIBONUCLEASE AND PAP PHOSPHATASE NRNA"/>
    <property type="match status" value="1"/>
</dbReference>
<dbReference type="InterPro" id="IPR001667">
    <property type="entry name" value="DDH_dom"/>
</dbReference>
<dbReference type="InterPro" id="IPR038763">
    <property type="entry name" value="DHH_sf"/>
</dbReference>
<evidence type="ECO:0000313" key="4">
    <source>
        <dbReference type="Proteomes" id="UP000234789"/>
    </source>
</evidence>
<dbReference type="Pfam" id="PF01368">
    <property type="entry name" value="DHH"/>
    <property type="match status" value="1"/>
</dbReference>
<dbReference type="InterPro" id="IPR051319">
    <property type="entry name" value="Oligoribo/pAp-PDE_c-di-AMP_PDE"/>
</dbReference>
<accession>A0A2N5N755</accession>
<organism evidence="3 4">
    <name type="scientific">Paenibacillus pasadenensis</name>
    <dbReference type="NCBI Taxonomy" id="217090"/>
    <lineage>
        <taxon>Bacteria</taxon>
        <taxon>Bacillati</taxon>
        <taxon>Bacillota</taxon>
        <taxon>Bacilli</taxon>
        <taxon>Bacillales</taxon>
        <taxon>Paenibacillaceae</taxon>
        <taxon>Paenibacillus</taxon>
    </lineage>
</organism>
<proteinExistence type="predicted"/>